<dbReference type="EMBL" id="SGPM01000007">
    <property type="protein sequence ID" value="THH33380.1"/>
    <property type="molecule type" value="Genomic_DNA"/>
</dbReference>
<accession>A0A4S4NBN8</accession>
<dbReference type="SUPFAM" id="SSF51445">
    <property type="entry name" value="(Trans)glycosidases"/>
    <property type="match status" value="1"/>
</dbReference>
<keyword evidence="1" id="KW-0472">Membrane</keyword>
<dbReference type="Gene3D" id="3.20.20.80">
    <property type="entry name" value="Glycosidases"/>
    <property type="match status" value="1"/>
</dbReference>
<keyword evidence="1" id="KW-1133">Transmembrane helix</keyword>
<evidence type="ECO:0000256" key="1">
    <source>
        <dbReference type="SAM" id="Phobius"/>
    </source>
</evidence>
<evidence type="ECO:0000259" key="3">
    <source>
        <dbReference type="Pfam" id="PF16862"/>
    </source>
</evidence>
<evidence type="ECO:0000313" key="4">
    <source>
        <dbReference type="EMBL" id="THH33380.1"/>
    </source>
</evidence>
<dbReference type="AlphaFoldDB" id="A0A4S4NBN8"/>
<dbReference type="InterPro" id="IPR052974">
    <property type="entry name" value="GH79_Enzymes"/>
</dbReference>
<feature type="domain" description="Beta-glucuronidase C-terminal" evidence="3">
    <location>
        <begin position="468"/>
        <end position="571"/>
    </location>
</feature>
<dbReference type="Pfam" id="PF16862">
    <property type="entry name" value="Glyco_hydro_79C"/>
    <property type="match status" value="1"/>
</dbReference>
<name>A0A4S4NBN8_9APHY</name>
<keyword evidence="1" id="KW-0812">Transmembrane</keyword>
<dbReference type="Proteomes" id="UP000308730">
    <property type="component" value="Unassembled WGS sequence"/>
</dbReference>
<dbReference type="PANTHER" id="PTHR36183:SF2">
    <property type="entry name" value="BETA-GLUCURONIDASE C-TERMINAL DOMAIN-CONTAINING PROTEIN"/>
    <property type="match status" value="1"/>
</dbReference>
<evidence type="ECO:0000256" key="2">
    <source>
        <dbReference type="SAM" id="SignalP"/>
    </source>
</evidence>
<sequence>MLARGFLALACCLLPAAANVTVYFQNGAVTDIQPGATAISTAISAQYTNDAAFNNVVLVAPPLPSPAPPQQFTIQLQQSAASVTGLSIQQSGAFYGFSIEFSVVTQVVGANSTRLFVPFLNLMSLIAERAGHVAIRVGGNSQDTATLVDSLPDNEVMEKDKLDTSNPTQTPTLIFTPDIIYMLNNVSALVNIGWYLGIPMNDTTDLRLGIAEVAEGVLGDRLFGLQLGNEPDLYAGHGHRPSTYGPFDYFGEFGVVIAAIANDSSIPVRNNLIAPSVATGPWTPEDVWNTGFIPAYTASLGALAVEHYPDDNCAAAFPDAGFGAPIDPQTIFSNYLNHTAGIAIVAPYLNSTNIAQQAGKPFLMMETNTASCGGFPGVSDSFGSALWGLDYGLQMAYSNFSGAMLHVGGTDDTYNPFTPPPTNQSQFHQWSVAPLYYSALVMAEALGPTNTSQIMDLQANAGNIYTPAYSIYESGTLARVALFNYLTDPSGASSYTATINVGSGGPAQVTVKYLTAPSVAEKFNITWAGQTFGGLLASDGRLQGTYSQQTVTCDQSANTCDVQVPAPGFALVFVSGTAAQDANPASTATFPTTVLTKTVNTVTVDPSVLATSNGQSGMDRGALGSTSKGSAGAASPAVVAPAAAGILALLAGVGVLFEVYRRV</sequence>
<comment type="caution">
    <text evidence="4">The sequence shown here is derived from an EMBL/GenBank/DDBJ whole genome shotgun (WGS) entry which is preliminary data.</text>
</comment>
<feature type="chain" id="PRO_5020268848" description="Beta-glucuronidase C-terminal domain-containing protein" evidence="2">
    <location>
        <begin position="19"/>
        <end position="663"/>
    </location>
</feature>
<protein>
    <recommendedName>
        <fullName evidence="3">Beta-glucuronidase C-terminal domain-containing protein</fullName>
    </recommendedName>
</protein>
<reference evidence="4 5" key="1">
    <citation type="submission" date="2019-02" db="EMBL/GenBank/DDBJ databases">
        <title>Genome sequencing of the rare red list fungi Antrodiella citrinella (Flaviporus citrinellus).</title>
        <authorList>
            <person name="Buettner E."/>
            <person name="Kellner H."/>
        </authorList>
    </citation>
    <scope>NUCLEOTIDE SEQUENCE [LARGE SCALE GENOMIC DNA]</scope>
    <source>
        <strain evidence="4 5">DSM 108506</strain>
    </source>
</reference>
<evidence type="ECO:0000313" key="5">
    <source>
        <dbReference type="Proteomes" id="UP000308730"/>
    </source>
</evidence>
<feature type="signal peptide" evidence="2">
    <location>
        <begin position="1"/>
        <end position="18"/>
    </location>
</feature>
<dbReference type="InterPro" id="IPR017853">
    <property type="entry name" value="GH"/>
</dbReference>
<dbReference type="OrthoDB" id="2796951at2759"/>
<keyword evidence="2" id="KW-0732">Signal</keyword>
<feature type="transmembrane region" description="Helical" evidence="1">
    <location>
        <begin position="638"/>
        <end position="660"/>
    </location>
</feature>
<dbReference type="PANTHER" id="PTHR36183">
    <property type="entry name" value="BETA-GLUCURONIDASE"/>
    <property type="match status" value="1"/>
</dbReference>
<organism evidence="4 5">
    <name type="scientific">Antrodiella citrinella</name>
    <dbReference type="NCBI Taxonomy" id="2447956"/>
    <lineage>
        <taxon>Eukaryota</taxon>
        <taxon>Fungi</taxon>
        <taxon>Dikarya</taxon>
        <taxon>Basidiomycota</taxon>
        <taxon>Agaricomycotina</taxon>
        <taxon>Agaricomycetes</taxon>
        <taxon>Polyporales</taxon>
        <taxon>Steccherinaceae</taxon>
        <taxon>Antrodiella</taxon>
    </lineage>
</organism>
<gene>
    <name evidence="4" type="ORF">EUX98_g815</name>
</gene>
<dbReference type="InterPro" id="IPR031728">
    <property type="entry name" value="GlcAase_C"/>
</dbReference>
<proteinExistence type="predicted"/>
<keyword evidence="5" id="KW-1185">Reference proteome</keyword>